<protein>
    <submittedName>
        <fullName evidence="4">D-alanyl-D-alanine carboxypeptidase family protein</fullName>
    </submittedName>
</protein>
<dbReference type="PANTHER" id="PTHR34385">
    <property type="entry name" value="D-ALANYL-D-ALANINE CARBOXYPEPTIDASE"/>
    <property type="match status" value="1"/>
</dbReference>
<dbReference type="GO" id="GO:0006508">
    <property type="term" value="P:proteolysis"/>
    <property type="evidence" value="ECO:0007669"/>
    <property type="project" value="InterPro"/>
</dbReference>
<keyword evidence="5" id="KW-1185">Reference proteome</keyword>
<feature type="compositionally biased region" description="Polar residues" evidence="1">
    <location>
        <begin position="54"/>
        <end position="90"/>
    </location>
</feature>
<sequence length="261" mass="28879">MDEIEIPEAIRENIELPKKSRLTLSLPLIIGIIFCLGVAGLFSMFVLSPKPKSAPQTVKQPATQPRSPQQETAPQNPQTVSPPQEKTPTKPSKGDLLGHLPYQVAPQESLAPITADNRLKMRSAAASKFKQMQTDARAQGVILVPISAFRTAEAQEQLFFGVKEQRVQDATKRAEVSAPPGYSEHHTGYAIDLGDGNAPATNLETDFANTAAFSWLKENALKYSFELSFPPDNDLGVSYEPWHWRFVGDRDSLETFYKARN</sequence>
<dbReference type="InterPro" id="IPR052179">
    <property type="entry name" value="DD-CPase-like"/>
</dbReference>
<dbReference type="Proteomes" id="UP000729733">
    <property type="component" value="Unassembled WGS sequence"/>
</dbReference>
<feature type="region of interest" description="Disordered" evidence="1">
    <location>
        <begin position="52"/>
        <end position="98"/>
    </location>
</feature>
<dbReference type="AlphaFoldDB" id="A0A964BMI7"/>
<gene>
    <name evidence="4" type="ORF">I4641_04440</name>
</gene>
<organism evidence="4 5">
    <name type="scientific">Waterburya agarophytonicola KI4</name>
    <dbReference type="NCBI Taxonomy" id="2874699"/>
    <lineage>
        <taxon>Bacteria</taxon>
        <taxon>Bacillati</taxon>
        <taxon>Cyanobacteriota</taxon>
        <taxon>Cyanophyceae</taxon>
        <taxon>Pleurocapsales</taxon>
        <taxon>Hyellaceae</taxon>
        <taxon>Waterburya</taxon>
        <taxon>Waterburya agarophytonicola</taxon>
    </lineage>
</organism>
<dbReference type="EMBL" id="JADWDC010000007">
    <property type="protein sequence ID" value="MCC0176224.1"/>
    <property type="molecule type" value="Genomic_DNA"/>
</dbReference>
<dbReference type="RefSeq" id="WP_229639263.1">
    <property type="nucleotide sequence ID" value="NZ_JADWDC010000007.1"/>
</dbReference>
<comment type="caution">
    <text evidence="4">The sequence shown here is derived from an EMBL/GenBank/DDBJ whole genome shotgun (WGS) entry which is preliminary data.</text>
</comment>
<keyword evidence="2" id="KW-0812">Transmembrane</keyword>
<dbReference type="CDD" id="cd14852">
    <property type="entry name" value="LD-carboxypeptidase"/>
    <property type="match status" value="1"/>
</dbReference>
<reference evidence="4" key="1">
    <citation type="journal article" date="2021" name="Antonie Van Leeuwenhoek">
        <title>Draft genome and description of Waterburya agarophytonicola gen. nov. sp. nov. (Pleurocapsales, Cyanobacteria): a seaweed symbiont.</title>
        <authorList>
            <person name="Bonthond G."/>
            <person name="Shalygin S."/>
            <person name="Bayer T."/>
            <person name="Weinberger F."/>
        </authorList>
    </citation>
    <scope>NUCLEOTIDE SEQUENCE</scope>
    <source>
        <strain evidence="4">KI4</strain>
    </source>
</reference>
<evidence type="ECO:0000256" key="1">
    <source>
        <dbReference type="SAM" id="MobiDB-lite"/>
    </source>
</evidence>
<dbReference type="Pfam" id="PF02557">
    <property type="entry name" value="VanY"/>
    <property type="match status" value="1"/>
</dbReference>
<dbReference type="InterPro" id="IPR009045">
    <property type="entry name" value="Zn_M74/Hedgehog-like"/>
</dbReference>
<evidence type="ECO:0000313" key="5">
    <source>
        <dbReference type="Proteomes" id="UP000729733"/>
    </source>
</evidence>
<dbReference type="Gene3D" id="3.30.1380.10">
    <property type="match status" value="1"/>
</dbReference>
<evidence type="ECO:0000313" key="4">
    <source>
        <dbReference type="EMBL" id="MCC0176224.1"/>
    </source>
</evidence>
<keyword evidence="2" id="KW-1133">Transmembrane helix</keyword>
<dbReference type="PANTHER" id="PTHR34385:SF1">
    <property type="entry name" value="PEPTIDOGLYCAN L-ALANYL-D-GLUTAMATE ENDOPEPTIDASE CWLK"/>
    <property type="match status" value="1"/>
</dbReference>
<dbReference type="GO" id="GO:0004180">
    <property type="term" value="F:carboxypeptidase activity"/>
    <property type="evidence" value="ECO:0007669"/>
    <property type="project" value="UniProtKB-KW"/>
</dbReference>
<dbReference type="InterPro" id="IPR058193">
    <property type="entry name" value="VanY/YodJ_core_dom"/>
</dbReference>
<dbReference type="SUPFAM" id="SSF55166">
    <property type="entry name" value="Hedgehog/DD-peptidase"/>
    <property type="match status" value="1"/>
</dbReference>
<dbReference type="InterPro" id="IPR003709">
    <property type="entry name" value="VanY-like_core_dom"/>
</dbReference>
<keyword evidence="2" id="KW-0472">Membrane</keyword>
<proteinExistence type="predicted"/>
<feature type="domain" description="D-alanyl-D-alanine carboxypeptidase-like core" evidence="3">
    <location>
        <begin position="119"/>
        <end position="249"/>
    </location>
</feature>
<accession>A0A964BMI7</accession>
<keyword evidence="4" id="KW-0378">Hydrolase</keyword>
<name>A0A964BMI7_9CYAN</name>
<keyword evidence="4" id="KW-0645">Protease</keyword>
<keyword evidence="4" id="KW-0121">Carboxypeptidase</keyword>
<evidence type="ECO:0000256" key="2">
    <source>
        <dbReference type="SAM" id="Phobius"/>
    </source>
</evidence>
<evidence type="ECO:0000259" key="3">
    <source>
        <dbReference type="Pfam" id="PF02557"/>
    </source>
</evidence>
<feature type="transmembrane region" description="Helical" evidence="2">
    <location>
        <begin position="26"/>
        <end position="47"/>
    </location>
</feature>